<dbReference type="SUPFAM" id="SSF53850">
    <property type="entry name" value="Periplasmic binding protein-like II"/>
    <property type="match status" value="1"/>
</dbReference>
<evidence type="ECO:0000313" key="7">
    <source>
        <dbReference type="Proteomes" id="UP000319980"/>
    </source>
</evidence>
<dbReference type="Proteomes" id="UP000319980">
    <property type="component" value="Unassembled WGS sequence"/>
</dbReference>
<dbReference type="GO" id="GO:0009089">
    <property type="term" value="P:lysine biosynthetic process via diaminopimelate"/>
    <property type="evidence" value="ECO:0007669"/>
    <property type="project" value="TreeGrafter"/>
</dbReference>
<sequence length="313" mass="34713">MSAALHEHRSAMRFRQIEVFHAVYTTGSISAAARALHVSQPSVSKVLHHTQQQLGLELFRLVRGRLVATDEAHELFIEVSEVFSRLTSLQKTVGNLRGLASGRIRLAVVPSLGLHIAPLAIARFRERHPDISFDVQTLHHDALFQALYERSCDIAIAYDPPTHPRMKRRDIDTGELMLLFRTGALPGVGEHVSLRILDGQDLVGLTTGGPVGELLNRELRRQGVEVNEVVSNQTFYIAAELARHGVGMAVVDEFTARAGTDPATSHRPFSPPLRFKVQYVHLEDRPPSEAARRFLTVFAKTLRDARAAGALPR</sequence>
<comment type="caution">
    <text evidence="6">The sequence shown here is derived from an EMBL/GenBank/DDBJ whole genome shotgun (WGS) entry which is preliminary data.</text>
</comment>
<evidence type="ECO:0000256" key="4">
    <source>
        <dbReference type="ARBA" id="ARBA00023163"/>
    </source>
</evidence>
<dbReference type="EMBL" id="VOHK01000002">
    <property type="protein sequence ID" value="TWT22497.1"/>
    <property type="molecule type" value="Genomic_DNA"/>
</dbReference>
<feature type="domain" description="HTH lysR-type" evidence="5">
    <location>
        <begin position="12"/>
        <end position="69"/>
    </location>
</feature>
<reference evidence="6 7" key="1">
    <citation type="journal article" date="2008" name="Int. J. Syst. Evol. Microbiol.">
        <title>Luteimonas marina sp. nov., isolated from seawater.</title>
        <authorList>
            <person name="Baik K.S."/>
            <person name="Park S.C."/>
            <person name="Kim M.S."/>
            <person name="Kim E.M."/>
            <person name="Park C."/>
            <person name="Chun J."/>
            <person name="Seong C.N."/>
        </authorList>
    </citation>
    <scope>NUCLEOTIDE SEQUENCE [LARGE SCALE GENOMIC DNA]</scope>
    <source>
        <strain evidence="6 7">FR1330</strain>
    </source>
</reference>
<accession>A0A5C5U9D0</accession>
<evidence type="ECO:0000313" key="6">
    <source>
        <dbReference type="EMBL" id="TWT22497.1"/>
    </source>
</evidence>
<dbReference type="Pfam" id="PF00126">
    <property type="entry name" value="HTH_1"/>
    <property type="match status" value="1"/>
</dbReference>
<keyword evidence="2" id="KW-0805">Transcription regulation</keyword>
<dbReference type="GO" id="GO:0043565">
    <property type="term" value="F:sequence-specific DNA binding"/>
    <property type="evidence" value="ECO:0007669"/>
    <property type="project" value="TreeGrafter"/>
</dbReference>
<dbReference type="PANTHER" id="PTHR30427:SF1">
    <property type="entry name" value="TRANSCRIPTIONAL ACTIVATOR PROTEIN LYSR"/>
    <property type="match status" value="1"/>
</dbReference>
<comment type="similarity">
    <text evidence="1">Belongs to the LysR transcriptional regulatory family.</text>
</comment>
<dbReference type="InterPro" id="IPR005119">
    <property type="entry name" value="LysR_subst-bd"/>
</dbReference>
<dbReference type="InterPro" id="IPR036388">
    <property type="entry name" value="WH-like_DNA-bd_sf"/>
</dbReference>
<keyword evidence="3" id="KW-0238">DNA-binding</keyword>
<dbReference type="GO" id="GO:0010628">
    <property type="term" value="P:positive regulation of gene expression"/>
    <property type="evidence" value="ECO:0007669"/>
    <property type="project" value="TreeGrafter"/>
</dbReference>
<dbReference type="Gene3D" id="3.40.190.290">
    <property type="match status" value="1"/>
</dbReference>
<dbReference type="Gene3D" id="1.10.10.10">
    <property type="entry name" value="Winged helix-like DNA-binding domain superfamily/Winged helix DNA-binding domain"/>
    <property type="match status" value="1"/>
</dbReference>
<dbReference type="InterPro" id="IPR036390">
    <property type="entry name" value="WH_DNA-bd_sf"/>
</dbReference>
<keyword evidence="4" id="KW-0804">Transcription</keyword>
<keyword evidence="7" id="KW-1185">Reference proteome</keyword>
<dbReference type="SUPFAM" id="SSF46785">
    <property type="entry name" value="Winged helix' DNA-binding domain"/>
    <property type="match status" value="1"/>
</dbReference>
<dbReference type="PANTHER" id="PTHR30427">
    <property type="entry name" value="TRANSCRIPTIONAL ACTIVATOR PROTEIN LYSR"/>
    <property type="match status" value="1"/>
</dbReference>
<dbReference type="OrthoDB" id="8437302at2"/>
<protein>
    <submittedName>
        <fullName evidence="6">LysR family transcriptional regulator</fullName>
    </submittedName>
</protein>
<organism evidence="6 7">
    <name type="scientific">Luteimonas marina</name>
    <dbReference type="NCBI Taxonomy" id="488485"/>
    <lineage>
        <taxon>Bacteria</taxon>
        <taxon>Pseudomonadati</taxon>
        <taxon>Pseudomonadota</taxon>
        <taxon>Gammaproteobacteria</taxon>
        <taxon>Lysobacterales</taxon>
        <taxon>Lysobacteraceae</taxon>
        <taxon>Luteimonas</taxon>
    </lineage>
</organism>
<evidence type="ECO:0000259" key="5">
    <source>
        <dbReference type="PROSITE" id="PS50931"/>
    </source>
</evidence>
<proteinExistence type="inferred from homology"/>
<gene>
    <name evidence="6" type="ORF">FQY83_05620</name>
</gene>
<dbReference type="GO" id="GO:0003700">
    <property type="term" value="F:DNA-binding transcription factor activity"/>
    <property type="evidence" value="ECO:0007669"/>
    <property type="project" value="InterPro"/>
</dbReference>
<dbReference type="AlphaFoldDB" id="A0A5C5U9D0"/>
<dbReference type="Pfam" id="PF03466">
    <property type="entry name" value="LysR_substrate"/>
    <property type="match status" value="1"/>
</dbReference>
<evidence type="ECO:0000256" key="2">
    <source>
        <dbReference type="ARBA" id="ARBA00023015"/>
    </source>
</evidence>
<evidence type="ECO:0000256" key="1">
    <source>
        <dbReference type="ARBA" id="ARBA00009437"/>
    </source>
</evidence>
<evidence type="ECO:0000256" key="3">
    <source>
        <dbReference type="ARBA" id="ARBA00023125"/>
    </source>
</evidence>
<dbReference type="InterPro" id="IPR000847">
    <property type="entry name" value="LysR_HTH_N"/>
</dbReference>
<name>A0A5C5U9D0_9GAMM</name>
<dbReference type="PROSITE" id="PS50931">
    <property type="entry name" value="HTH_LYSR"/>
    <property type="match status" value="1"/>
</dbReference>
<dbReference type="RefSeq" id="WP_146385903.1">
    <property type="nucleotide sequence ID" value="NZ_VOHK01000002.1"/>
</dbReference>